<sequence length="71" mass="7742">MSISGFKLGWPMMLLARLEGRHASLRILFIEAKLVFKAKIGVFKNETCMEEGMQGSKLTVCGARPSRGVGG</sequence>
<comment type="caution">
    <text evidence="1">The sequence shown here is derived from an EMBL/GenBank/DDBJ whole genome shotgun (WGS) entry which is preliminary data.</text>
</comment>
<organism evidence="1 2">
    <name type="scientific">Corchorus olitorius</name>
    <dbReference type="NCBI Taxonomy" id="93759"/>
    <lineage>
        <taxon>Eukaryota</taxon>
        <taxon>Viridiplantae</taxon>
        <taxon>Streptophyta</taxon>
        <taxon>Embryophyta</taxon>
        <taxon>Tracheophyta</taxon>
        <taxon>Spermatophyta</taxon>
        <taxon>Magnoliopsida</taxon>
        <taxon>eudicotyledons</taxon>
        <taxon>Gunneridae</taxon>
        <taxon>Pentapetalae</taxon>
        <taxon>rosids</taxon>
        <taxon>malvids</taxon>
        <taxon>Malvales</taxon>
        <taxon>Malvaceae</taxon>
        <taxon>Grewioideae</taxon>
        <taxon>Apeibeae</taxon>
        <taxon>Corchorus</taxon>
    </lineage>
</organism>
<proteinExistence type="predicted"/>
<name>A0A1R3IE23_9ROSI</name>
<protein>
    <submittedName>
        <fullName evidence="1">Uncharacterized protein</fullName>
    </submittedName>
</protein>
<dbReference type="EMBL" id="AWUE01018373">
    <property type="protein sequence ID" value="OMO80842.1"/>
    <property type="molecule type" value="Genomic_DNA"/>
</dbReference>
<evidence type="ECO:0000313" key="2">
    <source>
        <dbReference type="Proteomes" id="UP000187203"/>
    </source>
</evidence>
<dbReference type="Proteomes" id="UP000187203">
    <property type="component" value="Unassembled WGS sequence"/>
</dbReference>
<evidence type="ECO:0000313" key="1">
    <source>
        <dbReference type="EMBL" id="OMO80842.1"/>
    </source>
</evidence>
<keyword evidence="2" id="KW-1185">Reference proteome</keyword>
<accession>A0A1R3IE23</accession>
<dbReference type="AlphaFoldDB" id="A0A1R3IE23"/>
<gene>
    <name evidence="1" type="ORF">COLO4_23916</name>
</gene>
<reference evidence="2" key="1">
    <citation type="submission" date="2013-09" db="EMBL/GenBank/DDBJ databases">
        <title>Corchorus olitorius genome sequencing.</title>
        <authorList>
            <person name="Alam M."/>
            <person name="Haque M.S."/>
            <person name="Islam M.S."/>
            <person name="Emdad E.M."/>
            <person name="Islam M.M."/>
            <person name="Ahmed B."/>
            <person name="Halim A."/>
            <person name="Hossen Q.M.M."/>
            <person name="Hossain M.Z."/>
            <person name="Ahmed R."/>
            <person name="Khan M.M."/>
            <person name="Islam R."/>
            <person name="Rashid M.M."/>
            <person name="Khan S.A."/>
            <person name="Rahman M.S."/>
            <person name="Alam M."/>
            <person name="Yahiya A.S."/>
            <person name="Khan M.S."/>
            <person name="Azam M.S."/>
            <person name="Haque T."/>
            <person name="Lashkar M.Z.H."/>
            <person name="Akhand A.I."/>
            <person name="Morshed G."/>
            <person name="Roy S."/>
            <person name="Uddin K.S."/>
            <person name="Rabeya T."/>
            <person name="Hossain A.S."/>
            <person name="Chowdhury A."/>
            <person name="Snigdha A.R."/>
            <person name="Mortoza M.S."/>
            <person name="Matin S.A."/>
            <person name="Hoque S.M.E."/>
            <person name="Islam M.K."/>
            <person name="Roy D.K."/>
            <person name="Haider R."/>
            <person name="Moosa M.M."/>
            <person name="Elias S.M."/>
            <person name="Hasan A.M."/>
            <person name="Jahan S."/>
            <person name="Shafiuddin M."/>
            <person name="Mahmood N."/>
            <person name="Shommy N.S."/>
        </authorList>
    </citation>
    <scope>NUCLEOTIDE SEQUENCE [LARGE SCALE GENOMIC DNA]</scope>
    <source>
        <strain evidence="2">cv. O-4</strain>
    </source>
</reference>